<sequence length="274" mass="29772">MLKSFHFAPLVCLWVGMAAAQVGPNIDELAKELSNPGAANATLNFKFEYRTFDGALPGADDQDSFTATFQPVFPFVLENGNNLIFRPALPYVAGQPSFNSGTNSFDTTSQFGDVPYDLLYSWGSNGWTFGAGVVGSVPTNSSISSENWLLGPSFLAVRPTDWGIWGLFPFHNEKIGGSGQDVSVTSLQYFLFASLKDGWQVGMGPTITYDWNAASGQEWTVPVGLTVAKTTAIGNQLVKINAGIEYNVVRPDAFASDWKFTFTFSPVVKNPFQK</sequence>
<name>A0A0P1II43_9RHOB</name>
<proteinExistence type="predicted"/>
<dbReference type="GeneID" id="83882830"/>
<evidence type="ECO:0000256" key="1">
    <source>
        <dbReference type="SAM" id="SignalP"/>
    </source>
</evidence>
<keyword evidence="3" id="KW-1185">Reference proteome</keyword>
<keyword evidence="1" id="KW-0732">Signal</keyword>
<evidence type="ECO:0008006" key="4">
    <source>
        <dbReference type="Google" id="ProtNLM"/>
    </source>
</evidence>
<feature type="chain" id="PRO_5006065301" description="Protein involved in meta-pathway of phenol degradation" evidence="1">
    <location>
        <begin position="21"/>
        <end position="274"/>
    </location>
</feature>
<feature type="signal peptide" evidence="1">
    <location>
        <begin position="1"/>
        <end position="20"/>
    </location>
</feature>
<organism evidence="2 3">
    <name type="scientific">Shimia thalassica</name>
    <dbReference type="NCBI Taxonomy" id="1715693"/>
    <lineage>
        <taxon>Bacteria</taxon>
        <taxon>Pseudomonadati</taxon>
        <taxon>Pseudomonadota</taxon>
        <taxon>Alphaproteobacteria</taxon>
        <taxon>Rhodobacterales</taxon>
        <taxon>Roseobacteraceae</taxon>
    </lineage>
</organism>
<evidence type="ECO:0000313" key="3">
    <source>
        <dbReference type="Proteomes" id="UP000051870"/>
    </source>
</evidence>
<gene>
    <name evidence="2" type="ORF">PH7735_03862</name>
</gene>
<dbReference type="AlphaFoldDB" id="A0A0P1II43"/>
<evidence type="ECO:0000313" key="2">
    <source>
        <dbReference type="EMBL" id="CUK14026.1"/>
    </source>
</evidence>
<dbReference type="EMBL" id="CYTW01000007">
    <property type="protein sequence ID" value="CUK14026.1"/>
    <property type="molecule type" value="Genomic_DNA"/>
</dbReference>
<accession>A0A0P1II43</accession>
<dbReference type="RefSeq" id="WP_058313029.1">
    <property type="nucleotide sequence ID" value="NZ_CYTW01000007.1"/>
</dbReference>
<dbReference type="STRING" id="1715693.PH7735_03862"/>
<dbReference type="Proteomes" id="UP000051870">
    <property type="component" value="Unassembled WGS sequence"/>
</dbReference>
<reference evidence="3" key="1">
    <citation type="submission" date="2015-09" db="EMBL/GenBank/DDBJ databases">
        <authorList>
            <person name="Rodrigo-Torres Lidia"/>
            <person name="Arahal R.David."/>
        </authorList>
    </citation>
    <scope>NUCLEOTIDE SEQUENCE [LARGE SCALE GENOMIC DNA]</scope>
    <source>
        <strain evidence="3">CECT 7735</strain>
    </source>
</reference>
<protein>
    <recommendedName>
        <fullName evidence="4">Protein involved in meta-pathway of phenol degradation</fullName>
    </recommendedName>
</protein>